<evidence type="ECO:0000256" key="6">
    <source>
        <dbReference type="RuleBase" id="RU362118"/>
    </source>
</evidence>
<dbReference type="PIRSF" id="PIRSF001434">
    <property type="entry name" value="CGS"/>
    <property type="match status" value="1"/>
</dbReference>
<evidence type="ECO:0000313" key="8">
    <source>
        <dbReference type="Proteomes" id="UP000234752"/>
    </source>
</evidence>
<dbReference type="Proteomes" id="UP000234752">
    <property type="component" value="Chromosome eg_1"/>
</dbReference>
<proteinExistence type="inferred from homology"/>
<accession>A0A2K9NG53</accession>
<keyword evidence="4 7" id="KW-0456">Lyase</keyword>
<dbReference type="PANTHER" id="PTHR43500">
    <property type="entry name" value="CYSTATHIONINE BETA-LYASE-RELATED"/>
    <property type="match status" value="1"/>
</dbReference>
<dbReference type="InterPro" id="IPR000277">
    <property type="entry name" value="Cys/Met-Metab_PyrdxlP-dep_enz"/>
</dbReference>
<dbReference type="OrthoDB" id="9805807at2"/>
<keyword evidence="8" id="KW-1185">Reference proteome</keyword>
<dbReference type="EMBL" id="CP025611">
    <property type="protein sequence ID" value="AUN31225.1"/>
    <property type="molecule type" value="Genomic_DNA"/>
</dbReference>
<dbReference type="InterPro" id="IPR015422">
    <property type="entry name" value="PyrdxlP-dep_Trfase_small"/>
</dbReference>
<dbReference type="Gene3D" id="3.90.1150.10">
    <property type="entry name" value="Aspartate Aminotransferase, domain 1"/>
    <property type="match status" value="1"/>
</dbReference>
<dbReference type="GO" id="GO:0047804">
    <property type="term" value="F:cysteine-S-conjugate beta-lyase activity"/>
    <property type="evidence" value="ECO:0007669"/>
    <property type="project" value="InterPro"/>
</dbReference>
<dbReference type="GO" id="GO:0030170">
    <property type="term" value="F:pyridoxal phosphate binding"/>
    <property type="evidence" value="ECO:0007669"/>
    <property type="project" value="InterPro"/>
</dbReference>
<gene>
    <name evidence="7" type="primary">metC</name>
    <name evidence="7" type="ORF">C0V82_14030</name>
</gene>
<dbReference type="InterPro" id="IPR015424">
    <property type="entry name" value="PyrdxlP-dep_Trfase"/>
</dbReference>
<evidence type="ECO:0000256" key="2">
    <source>
        <dbReference type="ARBA" id="ARBA00009077"/>
    </source>
</evidence>
<dbReference type="RefSeq" id="WP_102112832.1">
    <property type="nucleotide sequence ID" value="NZ_BMGN01000005.1"/>
</dbReference>
<comment type="catalytic activity">
    <reaction evidence="5">
        <text>L,L-cystathionine + H2O = L-homocysteine + pyruvate + NH4(+)</text>
        <dbReference type="Rhea" id="RHEA:13965"/>
        <dbReference type="ChEBI" id="CHEBI:15361"/>
        <dbReference type="ChEBI" id="CHEBI:15377"/>
        <dbReference type="ChEBI" id="CHEBI:28938"/>
        <dbReference type="ChEBI" id="CHEBI:58161"/>
        <dbReference type="ChEBI" id="CHEBI:58199"/>
    </reaction>
</comment>
<dbReference type="GO" id="GO:0019346">
    <property type="term" value="P:transsulfuration"/>
    <property type="evidence" value="ECO:0007669"/>
    <property type="project" value="InterPro"/>
</dbReference>
<dbReference type="NCBIfam" id="TIGR01324">
    <property type="entry name" value="cysta_beta_ly_B"/>
    <property type="match status" value="1"/>
</dbReference>
<name>A0A2K9NG53_9PROT</name>
<dbReference type="InterPro" id="IPR015421">
    <property type="entry name" value="PyrdxlP-dep_Trfase_major"/>
</dbReference>
<dbReference type="Pfam" id="PF01053">
    <property type="entry name" value="Cys_Met_Meta_PP"/>
    <property type="match status" value="1"/>
</dbReference>
<sequence length="393" mass="42206">MRDLSRCVIHPAVSHEGFASIGVPTYRASTILFDDAKSYTNRKYRGPDGYTYGLHGTPTTRTLEAQLTALEGGERTVIVPSGQAAITIVFLAILLPGDHVLIPDTAYPPCRGFCENYLKPRGVEYTVYDPLIGAGIDALVKPNTKLIWMESPGSTTMEFQDVPAIVKVAKERGGILTGCDNTWATPLLFKPLAHGVDFSSEALSKYVGGHSDLLMGSISVKDVALFRRLKDTMRMIGIGVSPDDCGLALRGLETMGVRMRHADAVATAFARRLVELPAVERVLHPSLPTCPGHEVWKRDFTGASGVFSVVLKAPANAVIEEAFGVLKTFAIGASWGGTRSLIVPMAIKADRVATDWTDEGVILRISVGMEDPDDLWADLAALFAALAVPVLGG</sequence>
<dbReference type="Gene3D" id="3.40.640.10">
    <property type="entry name" value="Type I PLP-dependent aspartate aminotransferase-like (Major domain)"/>
    <property type="match status" value="1"/>
</dbReference>
<dbReference type="SUPFAM" id="SSF53383">
    <property type="entry name" value="PLP-dependent transferases"/>
    <property type="match status" value="1"/>
</dbReference>
<dbReference type="GO" id="GO:0019450">
    <property type="term" value="P:L-cysteine catabolic process to pyruvate"/>
    <property type="evidence" value="ECO:0007669"/>
    <property type="project" value="TreeGrafter"/>
</dbReference>
<evidence type="ECO:0000313" key="7">
    <source>
        <dbReference type="EMBL" id="AUN31225.1"/>
    </source>
</evidence>
<comment type="similarity">
    <text evidence="2 6">Belongs to the trans-sulfuration enzymes family.</text>
</comment>
<evidence type="ECO:0000256" key="3">
    <source>
        <dbReference type="ARBA" id="ARBA00022898"/>
    </source>
</evidence>
<dbReference type="FunFam" id="3.40.640.10:FF:000046">
    <property type="entry name" value="Cystathionine gamma-lyase"/>
    <property type="match status" value="1"/>
</dbReference>
<organism evidence="7 8">
    <name type="scientific">Niveispirillum cyanobacteriorum</name>
    <dbReference type="NCBI Taxonomy" id="1612173"/>
    <lineage>
        <taxon>Bacteria</taxon>
        <taxon>Pseudomonadati</taxon>
        <taxon>Pseudomonadota</taxon>
        <taxon>Alphaproteobacteria</taxon>
        <taxon>Rhodospirillales</taxon>
        <taxon>Azospirillaceae</taxon>
        <taxon>Niveispirillum</taxon>
    </lineage>
</organism>
<comment type="cofactor">
    <cofactor evidence="1 6">
        <name>pyridoxal 5'-phosphate</name>
        <dbReference type="ChEBI" id="CHEBI:597326"/>
    </cofactor>
</comment>
<dbReference type="PANTHER" id="PTHR43500:SF1">
    <property type="entry name" value="CYSTATHIONINE BETA-LYASE-RELATED"/>
    <property type="match status" value="1"/>
</dbReference>
<protein>
    <submittedName>
        <fullName evidence="7">Cystathionine beta-lyase</fullName>
    </submittedName>
</protein>
<reference evidence="7 8" key="1">
    <citation type="submission" date="2017-12" db="EMBL/GenBank/DDBJ databases">
        <title>Genomes of bacteria within cyanobacterial aggregates.</title>
        <authorList>
            <person name="Cai H."/>
        </authorList>
    </citation>
    <scope>NUCLEOTIDE SEQUENCE [LARGE SCALE GENOMIC DNA]</scope>
    <source>
        <strain evidence="7 8">TH16</strain>
    </source>
</reference>
<dbReference type="InterPro" id="IPR006233">
    <property type="entry name" value="Cys_b_lyase_bac"/>
</dbReference>
<evidence type="ECO:0000256" key="5">
    <source>
        <dbReference type="ARBA" id="ARBA00047517"/>
    </source>
</evidence>
<dbReference type="KEGG" id="ncb:C0V82_14030"/>
<dbReference type="AlphaFoldDB" id="A0A2K9NG53"/>
<evidence type="ECO:0000256" key="4">
    <source>
        <dbReference type="ARBA" id="ARBA00023239"/>
    </source>
</evidence>
<keyword evidence="3 6" id="KW-0663">Pyridoxal phosphate</keyword>
<evidence type="ECO:0000256" key="1">
    <source>
        <dbReference type="ARBA" id="ARBA00001933"/>
    </source>
</evidence>